<dbReference type="InterPro" id="IPR035956">
    <property type="entry name" value="RimP_N_sf"/>
</dbReference>
<dbReference type="CDD" id="cd01734">
    <property type="entry name" value="YlxS_C"/>
    <property type="match status" value="1"/>
</dbReference>
<dbReference type="InterPro" id="IPR036847">
    <property type="entry name" value="RimP_C_sf"/>
</dbReference>
<dbReference type="Proteomes" id="UP000185093">
    <property type="component" value="Unassembled WGS sequence"/>
</dbReference>
<dbReference type="InterPro" id="IPR003728">
    <property type="entry name" value="Ribosome_maturation_RimP"/>
</dbReference>
<keyword evidence="2 3" id="KW-0690">Ribosome biogenesis</keyword>
<dbReference type="HAMAP" id="MF_01077">
    <property type="entry name" value="RimP"/>
    <property type="match status" value="1"/>
</dbReference>
<feature type="domain" description="Ribosome maturation factor RimP N-terminal" evidence="4">
    <location>
        <begin position="15"/>
        <end position="87"/>
    </location>
</feature>
<comment type="subcellular location">
    <subcellularLocation>
        <location evidence="3">Cytoplasm</location>
    </subcellularLocation>
</comment>
<organism evidence="6 7">
    <name type="scientific">Acetomicrobium flavidum</name>
    <dbReference type="NCBI Taxonomy" id="49896"/>
    <lineage>
        <taxon>Bacteria</taxon>
        <taxon>Thermotogati</taxon>
        <taxon>Synergistota</taxon>
        <taxon>Synergistia</taxon>
        <taxon>Synergistales</taxon>
        <taxon>Acetomicrobiaceae</taxon>
        <taxon>Acetomicrobium</taxon>
    </lineage>
</organism>
<proteinExistence type="inferred from homology"/>
<dbReference type="Gene3D" id="3.30.300.70">
    <property type="entry name" value="RimP-like superfamily, N-terminal"/>
    <property type="match status" value="1"/>
</dbReference>
<evidence type="ECO:0000313" key="6">
    <source>
        <dbReference type="EMBL" id="SIN62479.1"/>
    </source>
</evidence>
<dbReference type="InterPro" id="IPR028989">
    <property type="entry name" value="RimP_N"/>
</dbReference>
<dbReference type="RefSeq" id="WP_074198991.1">
    <property type="nucleotide sequence ID" value="NZ_FSQZ01000001.1"/>
</dbReference>
<dbReference type="PANTHER" id="PTHR33867">
    <property type="entry name" value="RIBOSOME MATURATION FACTOR RIMP"/>
    <property type="match status" value="1"/>
</dbReference>
<name>A0ABY1JAP4_9BACT</name>
<comment type="function">
    <text evidence="3">Required for maturation of 30S ribosomal subunits.</text>
</comment>
<comment type="caution">
    <text evidence="6">The sequence shown here is derived from an EMBL/GenBank/DDBJ whole genome shotgun (WGS) entry which is preliminary data.</text>
</comment>
<keyword evidence="7" id="KW-1185">Reference proteome</keyword>
<dbReference type="EMBL" id="FSQZ01000001">
    <property type="protein sequence ID" value="SIN62479.1"/>
    <property type="molecule type" value="Genomic_DNA"/>
</dbReference>
<dbReference type="Pfam" id="PF17384">
    <property type="entry name" value="DUF150_C"/>
    <property type="match status" value="1"/>
</dbReference>
<keyword evidence="1 3" id="KW-0963">Cytoplasm</keyword>
<dbReference type="SUPFAM" id="SSF75420">
    <property type="entry name" value="YhbC-like, N-terminal domain"/>
    <property type="match status" value="1"/>
</dbReference>
<evidence type="ECO:0000256" key="3">
    <source>
        <dbReference type="HAMAP-Rule" id="MF_01077"/>
    </source>
</evidence>
<comment type="similarity">
    <text evidence="3">Belongs to the RimP family.</text>
</comment>
<dbReference type="Gene3D" id="2.30.30.180">
    <property type="entry name" value="Ribosome maturation factor RimP, C-terminal domain"/>
    <property type="match status" value="1"/>
</dbReference>
<evidence type="ECO:0000256" key="2">
    <source>
        <dbReference type="ARBA" id="ARBA00022517"/>
    </source>
</evidence>
<dbReference type="SUPFAM" id="SSF74942">
    <property type="entry name" value="YhbC-like, C-terminal domain"/>
    <property type="match status" value="1"/>
</dbReference>
<protein>
    <recommendedName>
        <fullName evidence="3">Ribosome maturation factor RimP</fullName>
    </recommendedName>
</protein>
<gene>
    <name evidence="3" type="primary">rimP</name>
    <name evidence="6" type="ORF">SAMN05444368_0170</name>
</gene>
<reference evidence="6 7" key="1">
    <citation type="submission" date="2016-11" db="EMBL/GenBank/DDBJ databases">
        <authorList>
            <person name="Varghese N."/>
            <person name="Submissions S."/>
        </authorList>
    </citation>
    <scope>NUCLEOTIDE SEQUENCE [LARGE SCALE GENOMIC DNA]</scope>
    <source>
        <strain evidence="6 7">DSM 20664</strain>
    </source>
</reference>
<sequence length="163" mass="18692">MQKMNDEMAKVEEEIKQAIENMGYDFVGMELVHEHGRMILRIYINTAGGINIKDCEIVSRRVDKILDAKEELFGGRYYLEVSSPGLDAPLFYIKDYKANIGKTVRIRTHEPIESRRKFKGKIIDVLSNNDVKLLLEDGTCALIAFQNISKARLVPEQENDDDK</sequence>
<dbReference type="Pfam" id="PF02576">
    <property type="entry name" value="RimP_N"/>
    <property type="match status" value="1"/>
</dbReference>
<evidence type="ECO:0000259" key="5">
    <source>
        <dbReference type="Pfam" id="PF17384"/>
    </source>
</evidence>
<accession>A0ABY1JAP4</accession>
<dbReference type="PANTHER" id="PTHR33867:SF1">
    <property type="entry name" value="RIBOSOME MATURATION FACTOR RIMP"/>
    <property type="match status" value="1"/>
</dbReference>
<feature type="domain" description="Ribosome maturation factor RimP C-terminal" evidence="5">
    <location>
        <begin position="90"/>
        <end position="156"/>
    </location>
</feature>
<evidence type="ECO:0000259" key="4">
    <source>
        <dbReference type="Pfam" id="PF02576"/>
    </source>
</evidence>
<evidence type="ECO:0000256" key="1">
    <source>
        <dbReference type="ARBA" id="ARBA00022490"/>
    </source>
</evidence>
<evidence type="ECO:0000313" key="7">
    <source>
        <dbReference type="Proteomes" id="UP000185093"/>
    </source>
</evidence>
<dbReference type="InterPro" id="IPR028998">
    <property type="entry name" value="RimP_C"/>
</dbReference>